<name>A0AAV0CJA2_9ASTE</name>
<gene>
    <name evidence="2" type="ORF">CEPIT_LOCUS4969</name>
</gene>
<dbReference type="Proteomes" id="UP001152523">
    <property type="component" value="Unassembled WGS sequence"/>
</dbReference>
<keyword evidence="3" id="KW-1185">Reference proteome</keyword>
<reference evidence="2" key="1">
    <citation type="submission" date="2022-07" db="EMBL/GenBank/DDBJ databases">
        <authorList>
            <person name="Macas J."/>
            <person name="Novak P."/>
            <person name="Neumann P."/>
        </authorList>
    </citation>
    <scope>NUCLEOTIDE SEQUENCE</scope>
</reference>
<dbReference type="EMBL" id="CAMAPF010000026">
    <property type="protein sequence ID" value="CAH9074235.1"/>
    <property type="molecule type" value="Genomic_DNA"/>
</dbReference>
<protein>
    <submittedName>
        <fullName evidence="2">Uncharacterized protein</fullName>
    </submittedName>
</protein>
<evidence type="ECO:0000313" key="2">
    <source>
        <dbReference type="EMBL" id="CAH9074235.1"/>
    </source>
</evidence>
<feature type="compositionally biased region" description="Polar residues" evidence="1">
    <location>
        <begin position="64"/>
        <end position="83"/>
    </location>
</feature>
<evidence type="ECO:0000256" key="1">
    <source>
        <dbReference type="SAM" id="MobiDB-lite"/>
    </source>
</evidence>
<feature type="compositionally biased region" description="Polar residues" evidence="1">
    <location>
        <begin position="7"/>
        <end position="48"/>
    </location>
</feature>
<proteinExistence type="predicted"/>
<comment type="caution">
    <text evidence="2">The sequence shown here is derived from an EMBL/GenBank/DDBJ whole genome shotgun (WGS) entry which is preliminary data.</text>
</comment>
<sequence>MTAMGETINSTCTMSQSTQKEMNSVSSATGTSDNAQEPNMPTKANQGGNMWWKGQRAHQDNAQEHNMPTKGTAQGSLILSSEESLPHANPPPLYLSLKML</sequence>
<organism evidence="2 3">
    <name type="scientific">Cuscuta epithymum</name>
    <dbReference type="NCBI Taxonomy" id="186058"/>
    <lineage>
        <taxon>Eukaryota</taxon>
        <taxon>Viridiplantae</taxon>
        <taxon>Streptophyta</taxon>
        <taxon>Embryophyta</taxon>
        <taxon>Tracheophyta</taxon>
        <taxon>Spermatophyta</taxon>
        <taxon>Magnoliopsida</taxon>
        <taxon>eudicotyledons</taxon>
        <taxon>Gunneridae</taxon>
        <taxon>Pentapetalae</taxon>
        <taxon>asterids</taxon>
        <taxon>lamiids</taxon>
        <taxon>Solanales</taxon>
        <taxon>Convolvulaceae</taxon>
        <taxon>Cuscuteae</taxon>
        <taxon>Cuscuta</taxon>
        <taxon>Cuscuta subgen. Cuscuta</taxon>
    </lineage>
</organism>
<accession>A0AAV0CJA2</accession>
<feature type="region of interest" description="Disordered" evidence="1">
    <location>
        <begin position="1"/>
        <end position="100"/>
    </location>
</feature>
<dbReference type="AlphaFoldDB" id="A0AAV0CJA2"/>
<evidence type="ECO:0000313" key="3">
    <source>
        <dbReference type="Proteomes" id="UP001152523"/>
    </source>
</evidence>